<proteinExistence type="predicted"/>
<dbReference type="Gene3D" id="2.60.40.1120">
    <property type="entry name" value="Carboxypeptidase-like, regulatory domain"/>
    <property type="match status" value="1"/>
</dbReference>
<dbReference type="OrthoDB" id="1223654at2"/>
<dbReference type="Proteomes" id="UP000185221">
    <property type="component" value="Unassembled WGS sequence"/>
</dbReference>
<dbReference type="Pfam" id="PF13715">
    <property type="entry name" value="CarbopepD_reg_2"/>
    <property type="match status" value="1"/>
</dbReference>
<dbReference type="RefSeq" id="WP_084560864.1">
    <property type="nucleotide sequence ID" value="NZ_FSRC01000001.1"/>
</dbReference>
<dbReference type="SUPFAM" id="SSF49464">
    <property type="entry name" value="Carboxypeptidase regulatory domain-like"/>
    <property type="match status" value="1"/>
</dbReference>
<evidence type="ECO:0000313" key="2">
    <source>
        <dbReference type="Proteomes" id="UP000185221"/>
    </source>
</evidence>
<protein>
    <submittedName>
        <fullName evidence="1">CarboxypepD_reg-like domain-containing protein</fullName>
    </submittedName>
</protein>
<evidence type="ECO:0000313" key="1">
    <source>
        <dbReference type="EMBL" id="SIN71869.1"/>
    </source>
</evidence>
<reference evidence="2" key="1">
    <citation type="submission" date="2016-11" db="EMBL/GenBank/DDBJ databases">
        <authorList>
            <person name="Varghese N."/>
            <person name="Submissions S."/>
        </authorList>
    </citation>
    <scope>NUCLEOTIDE SEQUENCE [LARGE SCALE GENOMIC DNA]</scope>
    <source>
        <strain evidence="2">DSM 15292</strain>
    </source>
</reference>
<gene>
    <name evidence="1" type="ORF">SAMN05444394_1134</name>
</gene>
<name>A0A1N6DM18_9BACT</name>
<accession>A0A1N6DM18</accession>
<dbReference type="AlphaFoldDB" id="A0A1N6DM18"/>
<sequence>MLFRPLQVLFLFFLVLFMVQVNAQTIRGKVIDSRTKEPLQFTNVFINNTTIGTTTDEDGSYTLSRPDLPGTFQLVASFVGYSTSSMEVSIGEGEKKIVDFALDPLASVLTEIELKSRRDKPWERNLKRFQDVFLALPDDPIAGKLELSNPWVLEFEKVKPDKGPNYIQASAQEPLILENDALGYKVTYYLQDYKFYNYKSTFYGLAFFENKTPKDSAQSAEYLLNKQTSYLGSIKHLMRSILLQQVPEQGFNLYETFPEQMNRRRTNTYTIELGESIVPISQDSIRRIPLRNGNFRIIWPKRVEVHFLKKNYRNDYYLDIYHPVGWVEAPLGYFDIDRNGVPIHPTQVVLSGYIGRPRMGRSLPHDYFPPETFENLAAEVDLIKGLINKWENLRESPYLMTNKPYYYPGETVWFGGKMLYKNQFYQDTLSRVLHVDLISEGSEMVLSNQYPIENGGFSGSISLPDSLPQGDYFIRAYTEWMRNYPERDFYLRAFPVLGKGLNIESQEVEQFDFLGDLEFQMKDSIYFESNQQVLEVELSMKDALDELVNAEMMISATNPELVSDMKGQSNFIEAYEWMNQEEKNPLSVIPKFDIEYGISISGNFEKDKKRQPDINPITIVRGDLADYGVVKTDSTGFFRATGLYFFEMDTLSFAALDERGKAYGSIHLKEKTSPLVRGSFPKLRYSIYQVNDRQMYYDSYEDYILLEEFVAEDEKIESLADRFYGYGEPDQVYSREDLDNWPGNTLDQIIGMRFGNGAMGNYNYGLEEGEPLIILDGARYAYNEDETAKDVLQNILTDEVLSMAVYTLNANSFGLAGFAGVIMIETKRGERFSATSDKKFNDTGFQKFPIRGFAEVNSFLNEPSLNRSVVPKPSLYWNPNFKLEGTSSSFKIYVPNGVSKIKIRIEGVTEEGIPFWKTFPINLN</sequence>
<dbReference type="Gene3D" id="2.60.40.1930">
    <property type="match status" value="1"/>
</dbReference>
<dbReference type="InterPro" id="IPR008969">
    <property type="entry name" value="CarboxyPept-like_regulatory"/>
</dbReference>
<dbReference type="STRING" id="226505.SAMN05444394_1134"/>
<organism evidence="1 2">
    <name type="scientific">Algoriphagus halophilus</name>
    <dbReference type="NCBI Taxonomy" id="226505"/>
    <lineage>
        <taxon>Bacteria</taxon>
        <taxon>Pseudomonadati</taxon>
        <taxon>Bacteroidota</taxon>
        <taxon>Cytophagia</taxon>
        <taxon>Cytophagales</taxon>
        <taxon>Cyclobacteriaceae</taxon>
        <taxon>Algoriphagus</taxon>
    </lineage>
</organism>
<dbReference type="EMBL" id="FSRC01000001">
    <property type="protein sequence ID" value="SIN71869.1"/>
    <property type="molecule type" value="Genomic_DNA"/>
</dbReference>
<keyword evidence="2" id="KW-1185">Reference proteome</keyword>